<dbReference type="STRING" id="76595.SAMN05660313_01759"/>
<sequence length="504" mass="58453">MSIPFVNSIASWLLKKRYHQIELFLKYPAEVQEEVMFKLLTIAKDTEVGRKYDFASITNYKEFAERLPIVSYEEVEPFIERTRKGEQNIFWPTSIKWFAKSSGTTNAKSKFIPVSTEALEDCHYKSGKDLLCLYLNNNENSQLFTGKSLRLGGSKDLYEDNGSFFGDLSAILIDNMPFWAEMSSTPSNKVSLMSEWETKLDAIINESKLENVTSLAGVPSWMLVLLNNMLEQTGKAHLFEVWENLEVYFHGGVSFSPYKEQYKALLPRKKFNYYEIYNASEGFFAIQDRNNADDLLLMLDYGIFYEFIPMDAYGTLNQKVVALWDVELHKNYAIIITTNAGLWRYKIGDTVRFTSVSPYRIKITGRTKHHINVFGEELIIENAEEALRKVCIKTAAQIKDYTVAPIFMVGREKGAHEWIIEFRKEPEDIAHFTELLDNALKSLNSDYEAKRYNNITLNMPNVHIARQDLFYDWLKVRSKLGGQHKIPRLSNKRDYIDELLLMNK</sequence>
<dbReference type="Pfam" id="PF23571">
    <property type="entry name" value="GH3_M"/>
    <property type="match status" value="1"/>
</dbReference>
<dbReference type="InterPro" id="IPR055378">
    <property type="entry name" value="GH3_C"/>
</dbReference>
<evidence type="ECO:0000313" key="4">
    <source>
        <dbReference type="Proteomes" id="UP000183257"/>
    </source>
</evidence>
<evidence type="ECO:0000259" key="2">
    <source>
        <dbReference type="Pfam" id="PF23572"/>
    </source>
</evidence>
<accession>A0A1K1PAR9</accession>
<dbReference type="OrthoDB" id="5678283at2"/>
<protein>
    <submittedName>
        <fullName evidence="3">GH3 auxin-responsive promoter</fullName>
    </submittedName>
</protein>
<evidence type="ECO:0000313" key="3">
    <source>
        <dbReference type="EMBL" id="SFW44880.1"/>
    </source>
</evidence>
<proteinExistence type="predicted"/>
<gene>
    <name evidence="3" type="ORF">SAMN05660313_01759</name>
</gene>
<dbReference type="Proteomes" id="UP000183257">
    <property type="component" value="Unassembled WGS sequence"/>
</dbReference>
<organism evidence="3 4">
    <name type="scientific">Cellulophaga fucicola</name>
    <dbReference type="NCBI Taxonomy" id="76595"/>
    <lineage>
        <taxon>Bacteria</taxon>
        <taxon>Pseudomonadati</taxon>
        <taxon>Bacteroidota</taxon>
        <taxon>Flavobacteriia</taxon>
        <taxon>Flavobacteriales</taxon>
        <taxon>Flavobacteriaceae</taxon>
        <taxon>Cellulophaga</taxon>
    </lineage>
</organism>
<dbReference type="GO" id="GO:0016881">
    <property type="term" value="F:acid-amino acid ligase activity"/>
    <property type="evidence" value="ECO:0007669"/>
    <property type="project" value="TreeGrafter"/>
</dbReference>
<dbReference type="InterPro" id="IPR004993">
    <property type="entry name" value="GH3"/>
</dbReference>
<dbReference type="PANTHER" id="PTHR31901">
    <property type="entry name" value="GH3 DOMAIN-CONTAINING PROTEIN"/>
    <property type="match status" value="1"/>
</dbReference>
<dbReference type="AlphaFoldDB" id="A0A1K1PAR9"/>
<keyword evidence="4" id="KW-1185">Reference proteome</keyword>
<dbReference type="PANTHER" id="PTHR31901:SF9">
    <property type="entry name" value="GH3 DOMAIN-CONTAINING PROTEIN"/>
    <property type="match status" value="1"/>
</dbReference>
<dbReference type="RefSeq" id="WP_072303405.1">
    <property type="nucleotide sequence ID" value="NZ_CBDUMO010000015.1"/>
</dbReference>
<dbReference type="EMBL" id="FPIY01000002">
    <property type="protein sequence ID" value="SFW44880.1"/>
    <property type="molecule type" value="Genomic_DNA"/>
</dbReference>
<dbReference type="InterPro" id="IPR055377">
    <property type="entry name" value="GH3_M"/>
</dbReference>
<name>A0A1K1PAR9_9FLAO</name>
<evidence type="ECO:0000259" key="1">
    <source>
        <dbReference type="Pfam" id="PF23571"/>
    </source>
</evidence>
<feature type="domain" description="GH3 middle" evidence="1">
    <location>
        <begin position="297"/>
        <end position="366"/>
    </location>
</feature>
<dbReference type="GO" id="GO:0005737">
    <property type="term" value="C:cytoplasm"/>
    <property type="evidence" value="ECO:0007669"/>
    <property type="project" value="TreeGrafter"/>
</dbReference>
<feature type="domain" description="GH3 C-terminal" evidence="2">
    <location>
        <begin position="381"/>
        <end position="493"/>
    </location>
</feature>
<dbReference type="Pfam" id="PF03321">
    <property type="entry name" value="GH3"/>
    <property type="match status" value="1"/>
</dbReference>
<dbReference type="Pfam" id="PF23572">
    <property type="entry name" value="GH3_C"/>
    <property type="match status" value="1"/>
</dbReference>
<reference evidence="4" key="1">
    <citation type="submission" date="2016-11" db="EMBL/GenBank/DDBJ databases">
        <authorList>
            <person name="Varghese N."/>
            <person name="Submissions S."/>
        </authorList>
    </citation>
    <scope>NUCLEOTIDE SEQUENCE [LARGE SCALE GENOMIC DNA]</scope>
    <source>
        <strain evidence="4">DSM 24786</strain>
    </source>
</reference>